<dbReference type="STRING" id="1125847.NT26_0568"/>
<dbReference type="Proteomes" id="UP000010792">
    <property type="component" value="Chromosome"/>
</dbReference>
<dbReference type="GO" id="GO:0016814">
    <property type="term" value="F:hydrolase activity, acting on carbon-nitrogen (but not peptide) bonds, in cyclic amidines"/>
    <property type="evidence" value="ECO:0007669"/>
    <property type="project" value="TreeGrafter"/>
</dbReference>
<gene>
    <name evidence="1" type="ORF">NT26_0568</name>
</gene>
<evidence type="ECO:0000313" key="2">
    <source>
        <dbReference type="Proteomes" id="UP000010792"/>
    </source>
</evidence>
<dbReference type="PANTHER" id="PTHR32027">
    <property type="entry name" value="CYTOSINE DEAMINASE"/>
    <property type="match status" value="1"/>
</dbReference>
<evidence type="ECO:0008006" key="3">
    <source>
        <dbReference type="Google" id="ProtNLM"/>
    </source>
</evidence>
<dbReference type="SUPFAM" id="SSF51556">
    <property type="entry name" value="Metallo-dependent hydrolases"/>
    <property type="match status" value="1"/>
</dbReference>
<dbReference type="OrthoDB" id="9815027at2"/>
<protein>
    <recommendedName>
        <fullName evidence="3">Cytosine deaminase</fullName>
    </recommendedName>
</protein>
<dbReference type="EMBL" id="FO082820">
    <property type="protein sequence ID" value="CCF18292.1"/>
    <property type="molecule type" value="Genomic_DNA"/>
</dbReference>
<dbReference type="Gene3D" id="3.20.20.140">
    <property type="entry name" value="Metal-dependent hydrolases"/>
    <property type="match status" value="1"/>
</dbReference>
<reference evidence="1 2" key="1">
    <citation type="journal article" date="2013" name="Genome Biol. Evol.">
        <title>Life in an arsenic-containing gold mine: genome and physiology of the autotrophic arsenite-oxidizing bacterium rhizobium sp. NT-26.</title>
        <authorList>
            <person name="Andres J."/>
            <person name="Arsene-Ploetze F."/>
            <person name="Barbe V."/>
            <person name="Brochier-Armanet C."/>
            <person name="Cleiss-Arnold J."/>
            <person name="Coppee J.Y."/>
            <person name="Dillies M.A."/>
            <person name="Geist"/>
            <person name="L"/>
            <person name="Joublin A."/>
            <person name="Koechler S."/>
            <person name="Lassalle F."/>
            <person name="Marchal M."/>
            <person name="Medigue C."/>
            <person name="Muller D."/>
            <person name="Nesme X."/>
            <person name="Plewniak F."/>
            <person name="Proux C."/>
            <person name="Ramirez-Bahena M.H."/>
            <person name="Schenowitz C."/>
            <person name="Sismeiro O."/>
            <person name="Vallenet D."/>
            <person name="Santini J.M."/>
            <person name="Bertin P.N."/>
        </authorList>
    </citation>
    <scope>NUCLEOTIDE SEQUENCE [LARGE SCALE GENOMIC DNA]</scope>
    <source>
        <strain evidence="1 2">NT-26</strain>
    </source>
</reference>
<dbReference type="KEGG" id="rht:NT26_0568"/>
<keyword evidence="2" id="KW-1185">Reference proteome</keyword>
<name>L0NDB2_9HYPH</name>
<evidence type="ECO:0000313" key="1">
    <source>
        <dbReference type="EMBL" id="CCF18292.1"/>
    </source>
</evidence>
<sequence>MTWLRQQSPYFARLRTEIAGLGGMFNAHLHLDRAGTLDDRYMAHADLRILSNSHISLQKKHHLINAIHAGPAYQAEDLDVRVNEAIDVMVAANTIRADTMVDVTDDIVSTSALEKLKEIKDRRSGEIDLRIAAYSPLGFIDREPGRWAVFEEGAKIADFLGSLPEADDRVDYPDHIGFEEHCVRMLDLARRLGLMLHVHTDQRNEASERGTERLIEIVRKHGGPASPDGTPMIWAVHMISPSSYEDDRHERLVEGLLECNIGVISCPSAAIGMRQLRPLYAPTHNSIPRILELAAAGVHIRLGSDNVADICSPSTTADLVDEVFMLSAAIRFYEISVLARLASGQKLTSDECDIVREHLMKNAQEIAKVMNARAQPSL</sequence>
<organism evidence="1 2">
    <name type="scientific">Pseudorhizobium banfieldiae</name>
    <dbReference type="NCBI Taxonomy" id="1125847"/>
    <lineage>
        <taxon>Bacteria</taxon>
        <taxon>Pseudomonadati</taxon>
        <taxon>Pseudomonadota</taxon>
        <taxon>Alphaproteobacteria</taxon>
        <taxon>Hyphomicrobiales</taxon>
        <taxon>Rhizobiaceae</taxon>
        <taxon>Rhizobium/Agrobacterium group</taxon>
        <taxon>Pseudorhizobium</taxon>
    </lineage>
</organism>
<dbReference type="InterPro" id="IPR032466">
    <property type="entry name" value="Metal_Hydrolase"/>
</dbReference>
<proteinExistence type="predicted"/>
<accession>L0NDB2</accession>
<dbReference type="InterPro" id="IPR052349">
    <property type="entry name" value="Metallo-hydrolase_Enzymes"/>
</dbReference>
<dbReference type="PANTHER" id="PTHR32027:SF0">
    <property type="entry name" value="CYTOSINE DEAMINASE"/>
    <property type="match status" value="1"/>
</dbReference>
<dbReference type="AlphaFoldDB" id="L0NDB2"/>